<name>A0A914XRE9_9BILA</name>
<protein>
    <submittedName>
        <fullName evidence="4">Uncharacterized protein</fullName>
    </submittedName>
</protein>
<keyword evidence="3" id="KW-1185">Reference proteome</keyword>
<dbReference type="Gene3D" id="3.30.420.40">
    <property type="match status" value="2"/>
</dbReference>
<keyword evidence="1" id="KW-0206">Cytoskeleton</keyword>
<proteinExistence type="inferred from homology"/>
<keyword evidence="1" id="KW-0963">Cytoplasm</keyword>
<dbReference type="SUPFAM" id="SSF53067">
    <property type="entry name" value="Actin-like ATPase domain"/>
    <property type="match status" value="1"/>
</dbReference>
<dbReference type="PANTHER" id="PTHR11937">
    <property type="entry name" value="ACTIN"/>
    <property type="match status" value="1"/>
</dbReference>
<evidence type="ECO:0000256" key="2">
    <source>
        <dbReference type="RuleBase" id="RU000487"/>
    </source>
</evidence>
<dbReference type="WBParaSite" id="PSAMB.scaffold918size38604.g9625.t1">
    <property type="protein sequence ID" value="PSAMB.scaffold918size38604.g9625.t1"/>
    <property type="gene ID" value="PSAMB.scaffold918size38604.g9625"/>
</dbReference>
<evidence type="ECO:0000313" key="3">
    <source>
        <dbReference type="Proteomes" id="UP000887566"/>
    </source>
</evidence>
<dbReference type="FunFam" id="3.30.420.40:FF:000058">
    <property type="entry name" value="Putative actin-related protein 5"/>
    <property type="match status" value="1"/>
</dbReference>
<dbReference type="AlphaFoldDB" id="A0A914XRE9"/>
<dbReference type="InterPro" id="IPR043129">
    <property type="entry name" value="ATPase_NBD"/>
</dbReference>
<dbReference type="InterPro" id="IPR004000">
    <property type="entry name" value="Actin"/>
</dbReference>
<dbReference type="InterPro" id="IPR004001">
    <property type="entry name" value="Actin_CS"/>
</dbReference>
<organism evidence="3 4">
    <name type="scientific">Plectus sambesii</name>
    <dbReference type="NCBI Taxonomy" id="2011161"/>
    <lineage>
        <taxon>Eukaryota</taxon>
        <taxon>Metazoa</taxon>
        <taxon>Ecdysozoa</taxon>
        <taxon>Nematoda</taxon>
        <taxon>Chromadorea</taxon>
        <taxon>Plectida</taxon>
        <taxon>Plectina</taxon>
        <taxon>Plectoidea</taxon>
        <taxon>Plectidae</taxon>
        <taxon>Plectus</taxon>
    </lineage>
</organism>
<dbReference type="Pfam" id="PF00022">
    <property type="entry name" value="Actin"/>
    <property type="match status" value="1"/>
</dbReference>
<dbReference type="Proteomes" id="UP000887566">
    <property type="component" value="Unplaced"/>
</dbReference>
<dbReference type="SMART" id="SM00268">
    <property type="entry name" value="ACTIN"/>
    <property type="match status" value="1"/>
</dbReference>
<comment type="similarity">
    <text evidence="2">Belongs to the actin family.</text>
</comment>
<evidence type="ECO:0000313" key="4">
    <source>
        <dbReference type="WBParaSite" id="PSAMB.scaffold918size38604.g9625.t1"/>
    </source>
</evidence>
<evidence type="ECO:0000256" key="1">
    <source>
        <dbReference type="ARBA" id="ARBA00023212"/>
    </source>
</evidence>
<accession>A0A914XRE9</accession>
<reference evidence="4" key="1">
    <citation type="submission" date="2022-11" db="UniProtKB">
        <authorList>
            <consortium name="WormBaseParasite"/>
        </authorList>
    </citation>
    <scope>IDENTIFICATION</scope>
</reference>
<dbReference type="PROSITE" id="PS00432">
    <property type="entry name" value="ACTINS_2"/>
    <property type="match status" value="1"/>
</dbReference>
<sequence>MKKNLPEVTKSYHGHMVQQVIEDMQSAILQLSDTPIDVETAEKLPAAPFEFPCGYSKEFLAERVKIPEGLFDLSYVKNCNPQTLMTVAQVASTSIGMCDIDIRASLYSGLIVTGGNSLMQGFVERLNHDLVYKCPPSCKLRITAAPTPLERRYGAWIGGSILASLGSFQQMWVSRLDYDEVGKSIVEKKCP</sequence>